<keyword evidence="3" id="KW-1185">Reference proteome</keyword>
<comment type="caution">
    <text evidence="2">The sequence shown here is derived from an EMBL/GenBank/DDBJ whole genome shotgun (WGS) entry which is preliminary data.</text>
</comment>
<accession>A0A4Q7JB35</accession>
<feature type="region of interest" description="Disordered" evidence="1">
    <location>
        <begin position="352"/>
        <end position="371"/>
    </location>
</feature>
<protein>
    <submittedName>
        <fullName evidence="2">Uncharacterized protein</fullName>
    </submittedName>
</protein>
<sequence length="371" mass="40671">MAKKPPKDLAPHVELYHEPFDDHVADVATTFGSWIEYLTRPDLHDGPRRYTCTKCGYGEEFDRKSQDPNYSLDCECTLGIPPRNLANESFPEIDSSIELRSVFDGIDPARFFHALHALSNVWHNPPGEIGQTFAKLVHPFLLNSAATRKNEGDYPLSPSGSLESVRDALSDVRDGILDERRFEILKYHQRAIEYSIGHENQMLTLAEALGRYRSIHLEALNNVRDLMDKMTERFDQKVHPPEAGGGGEGISFVAAAIAALVGAATTVATGPGGAAAMVGILSALGSIATDAAKGAEKERPIQGESWNELAEDFLRECTRIGNEAYDAVTSLAESITSQLEAIRNRPVWIANDAQNGGNETPRLQPPQVPLL</sequence>
<proteinExistence type="predicted"/>
<reference evidence="2 3" key="1">
    <citation type="submission" date="2019-02" db="EMBL/GenBank/DDBJ databases">
        <title>Draft genome sequence of Amycolatopsis sp. 8-3EHSu isolated from roots of Suaeda maritima.</title>
        <authorList>
            <person name="Duangmal K."/>
            <person name="Chantavorakit T."/>
        </authorList>
    </citation>
    <scope>NUCLEOTIDE SEQUENCE [LARGE SCALE GENOMIC DNA]</scope>
    <source>
        <strain evidence="2 3">8-3EHSu</strain>
    </source>
</reference>
<dbReference type="Proteomes" id="UP000292003">
    <property type="component" value="Unassembled WGS sequence"/>
</dbReference>
<name>A0A4Q7JB35_9PSEU</name>
<gene>
    <name evidence="2" type="ORF">EWH70_11025</name>
</gene>
<evidence type="ECO:0000256" key="1">
    <source>
        <dbReference type="SAM" id="MobiDB-lite"/>
    </source>
</evidence>
<evidence type="ECO:0000313" key="2">
    <source>
        <dbReference type="EMBL" id="RZQ63703.1"/>
    </source>
</evidence>
<dbReference type="EMBL" id="SFCC01000005">
    <property type="protein sequence ID" value="RZQ63703.1"/>
    <property type="molecule type" value="Genomic_DNA"/>
</dbReference>
<dbReference type="RefSeq" id="WP_130475229.1">
    <property type="nucleotide sequence ID" value="NZ_SFCC01000005.1"/>
</dbReference>
<evidence type="ECO:0000313" key="3">
    <source>
        <dbReference type="Proteomes" id="UP000292003"/>
    </source>
</evidence>
<dbReference type="AlphaFoldDB" id="A0A4Q7JB35"/>
<organism evidence="2 3">
    <name type="scientific">Amycolatopsis suaedae</name>
    <dbReference type="NCBI Taxonomy" id="2510978"/>
    <lineage>
        <taxon>Bacteria</taxon>
        <taxon>Bacillati</taxon>
        <taxon>Actinomycetota</taxon>
        <taxon>Actinomycetes</taxon>
        <taxon>Pseudonocardiales</taxon>
        <taxon>Pseudonocardiaceae</taxon>
        <taxon>Amycolatopsis</taxon>
    </lineage>
</organism>
<dbReference type="OrthoDB" id="3671921at2"/>